<organism evidence="2 3">
    <name type="scientific">Flavobacterium suzhouense</name>
    <dbReference type="NCBI Taxonomy" id="1529638"/>
    <lineage>
        <taxon>Bacteria</taxon>
        <taxon>Pseudomonadati</taxon>
        <taxon>Bacteroidota</taxon>
        <taxon>Flavobacteriia</taxon>
        <taxon>Flavobacteriales</taxon>
        <taxon>Flavobacteriaceae</taxon>
        <taxon>Flavobacterium</taxon>
    </lineage>
</organism>
<evidence type="ECO:0008006" key="4">
    <source>
        <dbReference type="Google" id="ProtNLM"/>
    </source>
</evidence>
<sequence>MTKTTIAIVLTFLSFIVNAQEQRLEHAVFKECLNTESPTKCTSEKIRDDISALISPEITADIRWKMGKIFFSVGLAFLSDQNGNVIPETIKIACDNKGLESAVKEYILHLSPFSPKGENEEDRRSAHLERYTFIYNSESKTYEAASEEILKEKGIKPNYVSLGNEPVLPKCACDDAEKAKKCTVEKLYEHISKRIKTNSIDKNFSGQIYLVASFAIEKDGSITVNDILCNLNDCEALINQYKRAFTGLPNFIPGNYEGVKVRATYNLPVTINIK</sequence>
<feature type="signal peptide" evidence="1">
    <location>
        <begin position="1"/>
        <end position="19"/>
    </location>
</feature>
<gene>
    <name evidence="2" type="ORF">ACFSR3_07490</name>
</gene>
<evidence type="ECO:0000313" key="2">
    <source>
        <dbReference type="EMBL" id="MFD2601893.1"/>
    </source>
</evidence>
<dbReference type="RefSeq" id="WP_379820404.1">
    <property type="nucleotide sequence ID" value="NZ_JBHUMD010000007.1"/>
</dbReference>
<keyword evidence="1" id="KW-0732">Signal</keyword>
<dbReference type="EMBL" id="JBHUMD010000007">
    <property type="protein sequence ID" value="MFD2601893.1"/>
    <property type="molecule type" value="Genomic_DNA"/>
</dbReference>
<comment type="caution">
    <text evidence="2">The sequence shown here is derived from an EMBL/GenBank/DDBJ whole genome shotgun (WGS) entry which is preliminary data.</text>
</comment>
<evidence type="ECO:0000256" key="1">
    <source>
        <dbReference type="SAM" id="SignalP"/>
    </source>
</evidence>
<accession>A0ABW5NT52</accession>
<dbReference type="Proteomes" id="UP001597480">
    <property type="component" value="Unassembled WGS sequence"/>
</dbReference>
<protein>
    <recommendedName>
        <fullName evidence="4">TonB C-terminal domain-containing protein</fullName>
    </recommendedName>
</protein>
<reference evidence="3" key="1">
    <citation type="journal article" date="2019" name="Int. J. Syst. Evol. Microbiol.">
        <title>The Global Catalogue of Microorganisms (GCM) 10K type strain sequencing project: providing services to taxonomists for standard genome sequencing and annotation.</title>
        <authorList>
            <consortium name="The Broad Institute Genomics Platform"/>
            <consortium name="The Broad Institute Genome Sequencing Center for Infectious Disease"/>
            <person name="Wu L."/>
            <person name="Ma J."/>
        </authorList>
    </citation>
    <scope>NUCLEOTIDE SEQUENCE [LARGE SCALE GENOMIC DNA]</scope>
    <source>
        <strain evidence="3">KCTC 42107</strain>
    </source>
</reference>
<name>A0ABW5NT52_9FLAO</name>
<keyword evidence="3" id="KW-1185">Reference proteome</keyword>
<feature type="chain" id="PRO_5046008760" description="TonB C-terminal domain-containing protein" evidence="1">
    <location>
        <begin position="20"/>
        <end position="274"/>
    </location>
</feature>
<proteinExistence type="predicted"/>
<evidence type="ECO:0000313" key="3">
    <source>
        <dbReference type="Proteomes" id="UP001597480"/>
    </source>
</evidence>